<protein>
    <submittedName>
        <fullName evidence="1">Uncharacterized protein</fullName>
    </submittedName>
</protein>
<name>A5BQX7_VITVI</name>
<proteinExistence type="predicted"/>
<evidence type="ECO:0000313" key="1">
    <source>
        <dbReference type="EMBL" id="CAN61684.1"/>
    </source>
</evidence>
<sequence length="90" mass="10109">MVKPGNPNSPQWAAEAPPEVLKTGPETILERALERALLNRLALNLLPWVSFAMDDHLTWFDNASPEESTARVRPKVGRLLVAEALMWSFE</sequence>
<accession>A5BQX7</accession>
<reference evidence="1" key="1">
    <citation type="journal article" date="2007" name="PLoS ONE">
        <title>The first genome sequence of an elite grapevine cultivar (Pinot noir Vitis vinifera L.): coping with a highly heterozygous genome.</title>
        <authorList>
            <person name="Velasco R."/>
            <person name="Zharkikh A."/>
            <person name="Troggio M."/>
            <person name="Cartwright D.A."/>
            <person name="Cestaro A."/>
            <person name="Pruss D."/>
            <person name="Pindo M."/>
            <person name="FitzGerald L.M."/>
            <person name="Vezzulli S."/>
            <person name="Reid J."/>
            <person name="Malacarne G."/>
            <person name="Iliev D."/>
            <person name="Coppola G."/>
            <person name="Wardell B."/>
            <person name="Micheletti D."/>
            <person name="Macalma T."/>
            <person name="Facci M."/>
            <person name="Mitchell J.T."/>
            <person name="Perazzolli M."/>
            <person name="Eldredge G."/>
            <person name="Gatto P."/>
            <person name="Oyzerski R."/>
            <person name="Moretto M."/>
            <person name="Gutin N."/>
            <person name="Stefanini M."/>
            <person name="Chen Y."/>
            <person name="Segala C."/>
            <person name="Davenport C."/>
            <person name="Dematte L."/>
            <person name="Mraz A."/>
            <person name="Battilana J."/>
            <person name="Stormo K."/>
            <person name="Costa F."/>
            <person name="Tao Q."/>
            <person name="Si-Ammour A."/>
            <person name="Harkins T."/>
            <person name="Lackey A."/>
            <person name="Perbost C."/>
            <person name="Taillon B."/>
            <person name="Stella A."/>
            <person name="Solovyev V."/>
            <person name="Fawcett J.A."/>
            <person name="Sterck L."/>
            <person name="Vandepoele K."/>
            <person name="Grando S.M."/>
            <person name="Toppo S."/>
            <person name="Moser C."/>
            <person name="Lanchbury J."/>
            <person name="Bogden R."/>
            <person name="Skolnick M."/>
            <person name="Sgaramella V."/>
            <person name="Bhatnagar S.K."/>
            <person name="Fontana P."/>
            <person name="Gutin A."/>
            <person name="Van de Peer Y."/>
            <person name="Salamini F."/>
            <person name="Viola R."/>
        </authorList>
    </citation>
    <scope>NUCLEOTIDE SEQUENCE</scope>
</reference>
<dbReference type="AlphaFoldDB" id="A5BQX7"/>
<gene>
    <name evidence="1" type="ORF">VITISV_021104</name>
</gene>
<organism evidence="1">
    <name type="scientific">Vitis vinifera</name>
    <name type="common">Grape</name>
    <dbReference type="NCBI Taxonomy" id="29760"/>
    <lineage>
        <taxon>Eukaryota</taxon>
        <taxon>Viridiplantae</taxon>
        <taxon>Streptophyta</taxon>
        <taxon>Embryophyta</taxon>
        <taxon>Tracheophyta</taxon>
        <taxon>Spermatophyta</taxon>
        <taxon>Magnoliopsida</taxon>
        <taxon>eudicotyledons</taxon>
        <taxon>Gunneridae</taxon>
        <taxon>Pentapetalae</taxon>
        <taxon>rosids</taxon>
        <taxon>Vitales</taxon>
        <taxon>Vitaceae</taxon>
        <taxon>Viteae</taxon>
        <taxon>Vitis</taxon>
    </lineage>
</organism>
<dbReference type="EMBL" id="AM467980">
    <property type="protein sequence ID" value="CAN61684.1"/>
    <property type="molecule type" value="Genomic_DNA"/>
</dbReference>